<evidence type="ECO:0000256" key="2">
    <source>
        <dbReference type="ARBA" id="ARBA00022679"/>
    </source>
</evidence>
<reference evidence="4 5" key="1">
    <citation type="submission" date="2019-02" db="EMBL/GenBank/DDBJ databases">
        <title>Deep-cultivation of Planctomycetes and their phenomic and genomic characterization uncovers novel biology.</title>
        <authorList>
            <person name="Wiegand S."/>
            <person name="Jogler M."/>
            <person name="Boedeker C."/>
            <person name="Pinto D."/>
            <person name="Vollmers J."/>
            <person name="Rivas-Marin E."/>
            <person name="Kohn T."/>
            <person name="Peeters S.H."/>
            <person name="Heuer A."/>
            <person name="Rast P."/>
            <person name="Oberbeckmann S."/>
            <person name="Bunk B."/>
            <person name="Jeske O."/>
            <person name="Meyerdierks A."/>
            <person name="Storesund J.E."/>
            <person name="Kallscheuer N."/>
            <person name="Luecker S."/>
            <person name="Lage O.M."/>
            <person name="Pohl T."/>
            <person name="Merkel B.J."/>
            <person name="Hornburger P."/>
            <person name="Mueller R.-W."/>
            <person name="Bruemmer F."/>
            <person name="Labrenz M."/>
            <person name="Spormann A.M."/>
            <person name="Op den Camp H."/>
            <person name="Overmann J."/>
            <person name="Amann R."/>
            <person name="Jetten M.S.M."/>
            <person name="Mascher T."/>
            <person name="Medema M.H."/>
            <person name="Devos D.P."/>
            <person name="Kaster A.-K."/>
            <person name="Ovreas L."/>
            <person name="Rohde M."/>
            <person name="Galperin M.Y."/>
            <person name="Jogler C."/>
        </authorList>
    </citation>
    <scope>NUCLEOTIDE SEQUENCE [LARGE SCALE GENOMIC DNA]</scope>
    <source>
        <strain evidence="4 5">KS4</strain>
    </source>
</reference>
<dbReference type="Pfam" id="PF10017">
    <property type="entry name" value="Methyltransf_33"/>
    <property type="match status" value="1"/>
</dbReference>
<dbReference type="InterPro" id="IPR029063">
    <property type="entry name" value="SAM-dependent_MTases_sf"/>
</dbReference>
<dbReference type="Proteomes" id="UP000317369">
    <property type="component" value="Chromosome"/>
</dbReference>
<dbReference type="GO" id="GO:0052706">
    <property type="term" value="F:L-histidine N(alpha)-methyltransferase activity"/>
    <property type="evidence" value="ECO:0007669"/>
    <property type="project" value="UniProtKB-EC"/>
</dbReference>
<feature type="domain" description="Histidine-specific methyltransferase SAM-dependent" evidence="3">
    <location>
        <begin position="17"/>
        <end position="312"/>
    </location>
</feature>
<proteinExistence type="predicted"/>
<evidence type="ECO:0000259" key="3">
    <source>
        <dbReference type="Pfam" id="PF10017"/>
    </source>
</evidence>
<dbReference type="GO" id="GO:0032259">
    <property type="term" value="P:methylation"/>
    <property type="evidence" value="ECO:0007669"/>
    <property type="project" value="UniProtKB-KW"/>
</dbReference>
<dbReference type="InterPro" id="IPR019257">
    <property type="entry name" value="MeTrfase_dom"/>
</dbReference>
<dbReference type="OrthoDB" id="5289726at2"/>
<keyword evidence="5" id="KW-1185">Reference proteome</keyword>
<dbReference type="PANTHER" id="PTHR43397">
    <property type="entry name" value="ERGOTHIONEINE BIOSYNTHESIS PROTEIN 1"/>
    <property type="match status" value="1"/>
</dbReference>
<gene>
    <name evidence="4" type="primary">egtD</name>
    <name evidence="4" type="ORF">KS4_35450</name>
</gene>
<dbReference type="PIRSF" id="PIRSF018005">
    <property type="entry name" value="UCP018005"/>
    <property type="match status" value="1"/>
</dbReference>
<dbReference type="RefSeq" id="WP_145080848.1">
    <property type="nucleotide sequence ID" value="NZ_CP036425.1"/>
</dbReference>
<dbReference type="KEGG" id="pcor:KS4_35450"/>
<dbReference type="InterPro" id="IPR035094">
    <property type="entry name" value="EgtD"/>
</dbReference>
<dbReference type="AlphaFoldDB" id="A0A517YZ10"/>
<keyword evidence="2 4" id="KW-0808">Transferase</keyword>
<dbReference type="NCBIfam" id="TIGR03438">
    <property type="entry name" value="egtD_ergothio"/>
    <property type="match status" value="1"/>
</dbReference>
<keyword evidence="1 4" id="KW-0489">Methyltransferase</keyword>
<evidence type="ECO:0000313" key="4">
    <source>
        <dbReference type="EMBL" id="QDU35462.1"/>
    </source>
</evidence>
<accession>A0A517YZ10</accession>
<dbReference type="PANTHER" id="PTHR43397:SF1">
    <property type="entry name" value="ERGOTHIONEINE BIOSYNTHESIS PROTEIN 1"/>
    <property type="match status" value="1"/>
</dbReference>
<dbReference type="InterPro" id="IPR051128">
    <property type="entry name" value="EgtD_Methyltrsf_superfamily"/>
</dbReference>
<dbReference type="EMBL" id="CP036425">
    <property type="protein sequence ID" value="QDU35462.1"/>
    <property type="molecule type" value="Genomic_DNA"/>
</dbReference>
<dbReference type="InterPro" id="IPR017804">
    <property type="entry name" value="MeTrfase_EgtD-like"/>
</dbReference>
<organism evidence="4 5">
    <name type="scientific">Poriferisphaera corsica</name>
    <dbReference type="NCBI Taxonomy" id="2528020"/>
    <lineage>
        <taxon>Bacteria</taxon>
        <taxon>Pseudomonadati</taxon>
        <taxon>Planctomycetota</taxon>
        <taxon>Phycisphaerae</taxon>
        <taxon>Phycisphaerales</taxon>
        <taxon>Phycisphaeraceae</taxon>
        <taxon>Poriferisphaera</taxon>
    </lineage>
</organism>
<name>A0A517YZ10_9BACT</name>
<sequence length="332" mass="37940">MLRVINYDHQSSDPLETLKHGLNAEQKYLPCEYLYDHTGSKLFDEICHLPEYYPTRTEIGILQDNLPSIADELGPDTMIAELGSGSSNKTEFLLMGLINPSMYIPIDISRNHLIESSLRIKRDFPNIEVVPICADFHRNIKLPIPTRHVGKTVFFFPGSTIGNLQPHEATSFLNRISSIGGKDCGLLIGVDLHKDKQTLINAYNDKQGITAQFNLNILSHINSMTGSNFKPNQFKHKAIWNEQLGRIEMHLISQCKQIINFPGSNITLEKHETIRTEYSYKYSLDQFADTASAFNVQHVWTDRNNLFSIQYLTSKNLHLQMQYSPQQMRKVS</sequence>
<dbReference type="Gene3D" id="3.40.50.150">
    <property type="entry name" value="Vaccinia Virus protein VP39"/>
    <property type="match status" value="1"/>
</dbReference>
<evidence type="ECO:0000313" key="5">
    <source>
        <dbReference type="Proteomes" id="UP000317369"/>
    </source>
</evidence>
<protein>
    <submittedName>
        <fullName evidence="4">Histidine-specific methyltransferase EgtD</fullName>
        <ecNumber evidence="4">2.1.1.44</ecNumber>
    </submittedName>
</protein>
<evidence type="ECO:0000256" key="1">
    <source>
        <dbReference type="ARBA" id="ARBA00022603"/>
    </source>
</evidence>
<dbReference type="EC" id="2.1.1.44" evidence="4"/>